<dbReference type="PROSITE" id="PS52029">
    <property type="entry name" value="LD_TPASE"/>
    <property type="match status" value="1"/>
</dbReference>
<organism evidence="13 14">
    <name type="scientific">Geotalea uraniireducens (strain Rf4)</name>
    <name type="common">Geobacter uraniireducens</name>
    <dbReference type="NCBI Taxonomy" id="351605"/>
    <lineage>
        <taxon>Bacteria</taxon>
        <taxon>Pseudomonadati</taxon>
        <taxon>Thermodesulfobacteriota</taxon>
        <taxon>Desulfuromonadia</taxon>
        <taxon>Geobacterales</taxon>
        <taxon>Geobacteraceae</taxon>
        <taxon>Geotalea</taxon>
    </lineage>
</organism>
<sequence length="292" mass="32094">MRFALQYLAASAFLLILSCAALAEVYSGDATVIGIRKSYRTRAGESLVEVARRFDLGYQELVAANPGIDPFAPGAGISVTIPTEWIVPASLKWGGIVINLSEMRLYYSFSFKGARLIASFPIGIGDEGKDTPVGTFRVIQKIENPSWYVPQSVKMEKPELPDVVPPGPDNPLGTHAMRLSERTILIHGTNKPWGVGRRVSHGCIRLYPEDIPRLYRLVAVGTPVTIVMEPVKVGERNGRVFAEVHDDRSSSAENIEAAVTLLNENILQDRISTKKLLRAIMEKKGVPVDISR</sequence>
<keyword evidence="5" id="KW-0378">Hydrolase</keyword>
<keyword evidence="14" id="KW-1185">Reference proteome</keyword>
<keyword evidence="8 9" id="KW-0961">Cell wall biogenesis/degradation</keyword>
<gene>
    <name evidence="13" type="ordered locus">Gura_4076</name>
</gene>
<dbReference type="AlphaFoldDB" id="A5G8V1"/>
<dbReference type="Gene3D" id="2.40.440.10">
    <property type="entry name" value="L,D-transpeptidase catalytic domain-like"/>
    <property type="match status" value="1"/>
</dbReference>
<feature type="domain" description="L,D-TPase catalytic" evidence="12">
    <location>
        <begin position="94"/>
        <end position="227"/>
    </location>
</feature>
<dbReference type="PANTHER" id="PTHR30582:SF24">
    <property type="entry name" value="L,D-TRANSPEPTIDASE ERFK_SRFK-RELATED"/>
    <property type="match status" value="1"/>
</dbReference>
<dbReference type="GO" id="GO:0008360">
    <property type="term" value="P:regulation of cell shape"/>
    <property type="evidence" value="ECO:0007669"/>
    <property type="project" value="UniProtKB-UniRule"/>
</dbReference>
<evidence type="ECO:0000259" key="11">
    <source>
        <dbReference type="PROSITE" id="PS51782"/>
    </source>
</evidence>
<dbReference type="GO" id="GO:0016757">
    <property type="term" value="F:glycosyltransferase activity"/>
    <property type="evidence" value="ECO:0007669"/>
    <property type="project" value="UniProtKB-KW"/>
</dbReference>
<comment type="similarity">
    <text evidence="2">Belongs to the YkuD family.</text>
</comment>
<dbReference type="PANTHER" id="PTHR30582">
    <property type="entry name" value="L,D-TRANSPEPTIDASE"/>
    <property type="match status" value="1"/>
</dbReference>
<evidence type="ECO:0000313" key="14">
    <source>
        <dbReference type="Proteomes" id="UP000006695"/>
    </source>
</evidence>
<evidence type="ECO:0000256" key="8">
    <source>
        <dbReference type="ARBA" id="ARBA00023316"/>
    </source>
</evidence>
<dbReference type="UniPathway" id="UPA00219"/>
<protein>
    <submittedName>
        <fullName evidence="13">ErfK/YbiS/YcfS/YnhG family protein</fullName>
    </submittedName>
</protein>
<dbReference type="InterPro" id="IPR038063">
    <property type="entry name" value="Transpep_catalytic_dom"/>
</dbReference>
<feature type="active site" description="Proton donor/acceptor" evidence="9">
    <location>
        <position position="187"/>
    </location>
</feature>
<proteinExistence type="inferred from homology"/>
<evidence type="ECO:0000256" key="7">
    <source>
        <dbReference type="ARBA" id="ARBA00022984"/>
    </source>
</evidence>
<dbReference type="CDD" id="cd16913">
    <property type="entry name" value="YkuD_like"/>
    <property type="match status" value="1"/>
</dbReference>
<evidence type="ECO:0000256" key="5">
    <source>
        <dbReference type="ARBA" id="ARBA00022801"/>
    </source>
</evidence>
<comment type="pathway">
    <text evidence="1 9">Cell wall biogenesis; peptidoglycan biosynthesis.</text>
</comment>
<accession>A5G8V1</accession>
<dbReference type="KEGG" id="gur:Gura_4076"/>
<dbReference type="Proteomes" id="UP000006695">
    <property type="component" value="Chromosome"/>
</dbReference>
<reference evidence="13 14" key="1">
    <citation type="submission" date="2007-05" db="EMBL/GenBank/DDBJ databases">
        <title>Complete sequence of Geobacter uraniireducens Rf4.</title>
        <authorList>
            <consortium name="US DOE Joint Genome Institute"/>
            <person name="Copeland A."/>
            <person name="Lucas S."/>
            <person name="Lapidus A."/>
            <person name="Barry K."/>
            <person name="Detter J.C."/>
            <person name="Glavina del Rio T."/>
            <person name="Hammon N."/>
            <person name="Israni S."/>
            <person name="Dalin E."/>
            <person name="Tice H."/>
            <person name="Pitluck S."/>
            <person name="Chertkov O."/>
            <person name="Brettin T."/>
            <person name="Bruce D."/>
            <person name="Han C."/>
            <person name="Schmutz J."/>
            <person name="Larimer F."/>
            <person name="Land M."/>
            <person name="Hauser L."/>
            <person name="Kyrpides N."/>
            <person name="Mikhailova N."/>
            <person name="Shelobolina E."/>
            <person name="Aklujkar M."/>
            <person name="Lovley D."/>
            <person name="Richardson P."/>
        </authorList>
    </citation>
    <scope>NUCLEOTIDE SEQUENCE [LARGE SCALE GENOMIC DNA]</scope>
    <source>
        <strain evidence="13 14">Rf4</strain>
    </source>
</reference>
<evidence type="ECO:0000256" key="9">
    <source>
        <dbReference type="PROSITE-ProRule" id="PRU01373"/>
    </source>
</evidence>
<dbReference type="HOGENOM" id="CLU_046834_1_0_7"/>
<dbReference type="GO" id="GO:0071555">
    <property type="term" value="P:cell wall organization"/>
    <property type="evidence" value="ECO:0007669"/>
    <property type="project" value="UniProtKB-UniRule"/>
</dbReference>
<dbReference type="EMBL" id="CP000698">
    <property type="protein sequence ID" value="ABQ28219.1"/>
    <property type="molecule type" value="Genomic_DNA"/>
</dbReference>
<dbReference type="GO" id="GO:0071972">
    <property type="term" value="F:peptidoglycan L,D-transpeptidase activity"/>
    <property type="evidence" value="ECO:0007669"/>
    <property type="project" value="TreeGrafter"/>
</dbReference>
<dbReference type="GO" id="GO:0005576">
    <property type="term" value="C:extracellular region"/>
    <property type="evidence" value="ECO:0007669"/>
    <property type="project" value="TreeGrafter"/>
</dbReference>
<feature type="domain" description="LysM" evidence="11">
    <location>
        <begin position="37"/>
        <end position="81"/>
    </location>
</feature>
<evidence type="ECO:0000259" key="12">
    <source>
        <dbReference type="PROSITE" id="PS52029"/>
    </source>
</evidence>
<dbReference type="PROSITE" id="PS51257">
    <property type="entry name" value="PROKAR_LIPOPROTEIN"/>
    <property type="match status" value="1"/>
</dbReference>
<evidence type="ECO:0000256" key="10">
    <source>
        <dbReference type="SAM" id="SignalP"/>
    </source>
</evidence>
<evidence type="ECO:0000256" key="3">
    <source>
        <dbReference type="ARBA" id="ARBA00022676"/>
    </source>
</evidence>
<name>A5G8V1_GEOUR</name>
<keyword evidence="4" id="KW-0808">Transferase</keyword>
<feature type="chain" id="PRO_5002681519" evidence="10">
    <location>
        <begin position="24"/>
        <end position="292"/>
    </location>
</feature>
<feature type="active site" description="Nucleophile" evidence="9">
    <location>
        <position position="203"/>
    </location>
</feature>
<dbReference type="OrthoDB" id="9787225at2"/>
<dbReference type="InterPro" id="IPR005490">
    <property type="entry name" value="LD_TPept_cat_dom"/>
</dbReference>
<evidence type="ECO:0000256" key="6">
    <source>
        <dbReference type="ARBA" id="ARBA00022960"/>
    </source>
</evidence>
<evidence type="ECO:0000256" key="2">
    <source>
        <dbReference type="ARBA" id="ARBA00005992"/>
    </source>
</evidence>
<dbReference type="InterPro" id="IPR018392">
    <property type="entry name" value="LysM"/>
</dbReference>
<keyword evidence="6 9" id="KW-0133">Cell shape</keyword>
<keyword evidence="10" id="KW-0732">Signal</keyword>
<evidence type="ECO:0000256" key="1">
    <source>
        <dbReference type="ARBA" id="ARBA00004752"/>
    </source>
</evidence>
<dbReference type="PROSITE" id="PS51782">
    <property type="entry name" value="LYSM"/>
    <property type="match status" value="1"/>
</dbReference>
<keyword evidence="3" id="KW-0328">Glycosyltransferase</keyword>
<feature type="signal peptide" evidence="10">
    <location>
        <begin position="1"/>
        <end position="23"/>
    </location>
</feature>
<dbReference type="STRING" id="351605.Gura_4076"/>
<evidence type="ECO:0000256" key="4">
    <source>
        <dbReference type="ARBA" id="ARBA00022679"/>
    </source>
</evidence>
<keyword evidence="7 9" id="KW-0573">Peptidoglycan synthesis</keyword>
<dbReference type="Pfam" id="PF03734">
    <property type="entry name" value="YkuD"/>
    <property type="match status" value="1"/>
</dbReference>
<dbReference type="SUPFAM" id="SSF141523">
    <property type="entry name" value="L,D-transpeptidase catalytic domain-like"/>
    <property type="match status" value="1"/>
</dbReference>
<dbReference type="RefSeq" id="WP_011940856.1">
    <property type="nucleotide sequence ID" value="NC_009483.1"/>
</dbReference>
<dbReference type="FunFam" id="2.40.440.10:FF:000002">
    <property type="entry name" value="L,D-transpeptidase ErfK/SrfK"/>
    <property type="match status" value="1"/>
</dbReference>
<dbReference type="InterPro" id="IPR050979">
    <property type="entry name" value="LD-transpeptidase"/>
</dbReference>
<evidence type="ECO:0000313" key="13">
    <source>
        <dbReference type="EMBL" id="ABQ28219.1"/>
    </source>
</evidence>
<dbReference type="GO" id="GO:0018104">
    <property type="term" value="P:peptidoglycan-protein cross-linking"/>
    <property type="evidence" value="ECO:0007669"/>
    <property type="project" value="TreeGrafter"/>
</dbReference>